<proteinExistence type="inferred from homology"/>
<dbReference type="EMBL" id="DXGF01000125">
    <property type="protein sequence ID" value="HIW83991.1"/>
    <property type="molecule type" value="Genomic_DNA"/>
</dbReference>
<evidence type="ECO:0000259" key="7">
    <source>
        <dbReference type="Pfam" id="PF00590"/>
    </source>
</evidence>
<dbReference type="PANTHER" id="PTHR45790:SF3">
    <property type="entry name" value="S-ADENOSYL-L-METHIONINE-DEPENDENT UROPORPHYRINOGEN III METHYLTRANSFERASE, CHLOROPLASTIC"/>
    <property type="match status" value="1"/>
</dbReference>
<dbReference type="CDD" id="cd11642">
    <property type="entry name" value="SUMT"/>
    <property type="match status" value="1"/>
</dbReference>
<dbReference type="InterPro" id="IPR003043">
    <property type="entry name" value="Uropor_MeTrfase_CS"/>
</dbReference>
<keyword evidence="3 6" id="KW-0808">Transferase</keyword>
<accession>A0A9D1R943</accession>
<evidence type="ECO:0000259" key="8">
    <source>
        <dbReference type="Pfam" id="PF02602"/>
    </source>
</evidence>
<dbReference type="GO" id="GO:0032259">
    <property type="term" value="P:methylation"/>
    <property type="evidence" value="ECO:0007669"/>
    <property type="project" value="UniProtKB-KW"/>
</dbReference>
<dbReference type="InterPro" id="IPR036108">
    <property type="entry name" value="4pyrrol_syn_uPrphyn_synt_sf"/>
</dbReference>
<dbReference type="InterPro" id="IPR003754">
    <property type="entry name" value="4pyrrol_synth_uPrphyn_synth"/>
</dbReference>
<comment type="similarity">
    <text evidence="6">Belongs to the precorrin methyltransferase family.</text>
</comment>
<sequence>MKTGKVWLVGAGPGDVGLLTIKGREALEGADVIVYDHLVNKDLLAMFGEGKEWIDVGKQAGHHLISQEEIQKILQREAKQGKQVVRLKGGDPFLFGRGGEEARELADAGIDFQIVPGVTSALAVPAYQGIPVTHRDYASSLHIITGHKRGESQEPINFQALAALKGTLVFLMGVTTLPQITESLMEAGMDPETPAAILQEGTTAGQRRVTGTLKTLAAKAAKEQIRPPAVIVVGQVCTLAGELEWYGKLPLTGLRILLARPRERMEPLAGRLRKKGAQVLEAPAIETVPIPGQERLLSCMDKLETYDWLVFTSPAGTDYFFQILEEQAIDIRRLHGRKIAVIGEGTGETLKKRGIYPDLMPETYDGVSLGKALAEHGGRGVRILLPRAEKGNQELVPILEAAGAVVEDVPIYRTIQKEIQRINIREELEQGRIDCVVLTSGSVTEGFARMAEGADLSGITAVCIGEQTAGRARRYGLMCRVAGKAALEGIEEELEKIAAEKRKRDQHKKG</sequence>
<evidence type="ECO:0000256" key="1">
    <source>
        <dbReference type="ARBA" id="ARBA00012162"/>
    </source>
</evidence>
<dbReference type="GO" id="GO:0004852">
    <property type="term" value="F:uroporphyrinogen-III synthase activity"/>
    <property type="evidence" value="ECO:0007669"/>
    <property type="project" value="InterPro"/>
</dbReference>
<dbReference type="FunFam" id="3.40.1010.10:FF:000001">
    <property type="entry name" value="Siroheme synthase"/>
    <property type="match status" value="1"/>
</dbReference>
<dbReference type="GO" id="GO:0019354">
    <property type="term" value="P:siroheme biosynthetic process"/>
    <property type="evidence" value="ECO:0007669"/>
    <property type="project" value="InterPro"/>
</dbReference>
<gene>
    <name evidence="9" type="primary">cobA</name>
    <name evidence="9" type="ORF">H9873_06700</name>
</gene>
<reference evidence="9" key="1">
    <citation type="journal article" date="2021" name="PeerJ">
        <title>Extensive microbial diversity within the chicken gut microbiome revealed by metagenomics and culture.</title>
        <authorList>
            <person name="Gilroy R."/>
            <person name="Ravi A."/>
            <person name="Getino M."/>
            <person name="Pursley I."/>
            <person name="Horton D.L."/>
            <person name="Alikhan N.F."/>
            <person name="Baker D."/>
            <person name="Gharbi K."/>
            <person name="Hall N."/>
            <person name="Watson M."/>
            <person name="Adriaenssens E.M."/>
            <person name="Foster-Nyarko E."/>
            <person name="Jarju S."/>
            <person name="Secka A."/>
            <person name="Antonio M."/>
            <person name="Oren A."/>
            <person name="Chaudhuri R.R."/>
            <person name="La Ragione R."/>
            <person name="Hildebrand F."/>
            <person name="Pallen M.J."/>
        </authorList>
    </citation>
    <scope>NUCLEOTIDE SEQUENCE</scope>
    <source>
        <strain evidence="9">ChiSxjej1B13-11762</strain>
    </source>
</reference>
<dbReference type="PROSITE" id="PS00839">
    <property type="entry name" value="SUMT_1"/>
    <property type="match status" value="1"/>
</dbReference>
<dbReference type="Pfam" id="PF02602">
    <property type="entry name" value="HEM4"/>
    <property type="match status" value="1"/>
</dbReference>
<reference evidence="9" key="2">
    <citation type="submission" date="2021-04" db="EMBL/GenBank/DDBJ databases">
        <authorList>
            <person name="Gilroy R."/>
        </authorList>
    </citation>
    <scope>NUCLEOTIDE SEQUENCE</scope>
    <source>
        <strain evidence="9">ChiSxjej1B13-11762</strain>
    </source>
</reference>
<keyword evidence="2 6" id="KW-0489">Methyltransferase</keyword>
<dbReference type="PANTHER" id="PTHR45790">
    <property type="entry name" value="SIROHEME SYNTHASE-RELATED"/>
    <property type="match status" value="1"/>
</dbReference>
<dbReference type="InterPro" id="IPR014777">
    <property type="entry name" value="4pyrrole_Mease_sub1"/>
</dbReference>
<dbReference type="InterPro" id="IPR050161">
    <property type="entry name" value="Siro_Cobalamin_biosynth"/>
</dbReference>
<dbReference type="InterPro" id="IPR014776">
    <property type="entry name" value="4pyrrole_Mease_sub2"/>
</dbReference>
<dbReference type="EC" id="2.1.1.107" evidence="1"/>
<dbReference type="AlphaFoldDB" id="A0A9D1R943"/>
<keyword evidence="5" id="KW-0627">Porphyrin biosynthesis</keyword>
<organism evidence="9 10">
    <name type="scientific">Candidatus Dorea gallistercoris</name>
    <dbReference type="NCBI Taxonomy" id="2838542"/>
    <lineage>
        <taxon>Bacteria</taxon>
        <taxon>Bacillati</taxon>
        <taxon>Bacillota</taxon>
        <taxon>Clostridia</taxon>
        <taxon>Lachnospirales</taxon>
        <taxon>Lachnospiraceae</taxon>
        <taxon>Dorea</taxon>
    </lineage>
</organism>
<evidence type="ECO:0000256" key="2">
    <source>
        <dbReference type="ARBA" id="ARBA00022603"/>
    </source>
</evidence>
<dbReference type="InterPro" id="IPR000878">
    <property type="entry name" value="4pyrrol_Mease"/>
</dbReference>
<dbReference type="Gene3D" id="3.30.950.10">
    <property type="entry name" value="Methyltransferase, Cobalt-precorrin-4 Transmethylase, Domain 2"/>
    <property type="match status" value="1"/>
</dbReference>
<dbReference type="SUPFAM" id="SSF69618">
    <property type="entry name" value="HemD-like"/>
    <property type="match status" value="1"/>
</dbReference>
<dbReference type="InterPro" id="IPR006366">
    <property type="entry name" value="CobA/CysG_C"/>
</dbReference>
<dbReference type="GO" id="GO:0004851">
    <property type="term" value="F:uroporphyrin-III C-methyltransferase activity"/>
    <property type="evidence" value="ECO:0007669"/>
    <property type="project" value="UniProtKB-EC"/>
</dbReference>
<dbReference type="Gene3D" id="3.40.1010.10">
    <property type="entry name" value="Cobalt-precorrin-4 Transmethylase, Domain 1"/>
    <property type="match status" value="1"/>
</dbReference>
<dbReference type="Proteomes" id="UP000824263">
    <property type="component" value="Unassembled WGS sequence"/>
</dbReference>
<name>A0A9D1R943_9FIRM</name>
<dbReference type="Gene3D" id="3.40.50.10090">
    <property type="match status" value="2"/>
</dbReference>
<evidence type="ECO:0000313" key="10">
    <source>
        <dbReference type="Proteomes" id="UP000824263"/>
    </source>
</evidence>
<feature type="domain" description="Tetrapyrrole methylase" evidence="7">
    <location>
        <begin position="5"/>
        <end position="217"/>
    </location>
</feature>
<dbReference type="NCBIfam" id="TIGR01469">
    <property type="entry name" value="cobA_cysG_Cterm"/>
    <property type="match status" value="1"/>
</dbReference>
<dbReference type="Pfam" id="PF00590">
    <property type="entry name" value="TP_methylase"/>
    <property type="match status" value="1"/>
</dbReference>
<dbReference type="NCBIfam" id="NF004790">
    <property type="entry name" value="PRK06136.1"/>
    <property type="match status" value="1"/>
</dbReference>
<keyword evidence="4" id="KW-0949">S-adenosyl-L-methionine</keyword>
<evidence type="ECO:0000256" key="4">
    <source>
        <dbReference type="ARBA" id="ARBA00022691"/>
    </source>
</evidence>
<dbReference type="InterPro" id="IPR035996">
    <property type="entry name" value="4pyrrol_Methylase_sf"/>
</dbReference>
<feature type="domain" description="Tetrapyrrole biosynthesis uroporphyrinogen III synthase" evidence="8">
    <location>
        <begin position="267"/>
        <end position="489"/>
    </location>
</feature>
<dbReference type="SUPFAM" id="SSF53790">
    <property type="entry name" value="Tetrapyrrole methylase"/>
    <property type="match status" value="1"/>
</dbReference>
<protein>
    <recommendedName>
        <fullName evidence="1">uroporphyrinogen-III C-methyltransferase</fullName>
        <ecNumber evidence="1">2.1.1.107</ecNumber>
    </recommendedName>
</protein>
<evidence type="ECO:0000256" key="6">
    <source>
        <dbReference type="RuleBase" id="RU003960"/>
    </source>
</evidence>
<evidence type="ECO:0000256" key="5">
    <source>
        <dbReference type="ARBA" id="ARBA00023244"/>
    </source>
</evidence>
<dbReference type="CDD" id="cd06578">
    <property type="entry name" value="HemD"/>
    <property type="match status" value="1"/>
</dbReference>
<comment type="caution">
    <text evidence="9">The sequence shown here is derived from an EMBL/GenBank/DDBJ whole genome shotgun (WGS) entry which is preliminary data.</text>
</comment>
<evidence type="ECO:0000256" key="3">
    <source>
        <dbReference type="ARBA" id="ARBA00022679"/>
    </source>
</evidence>
<evidence type="ECO:0000313" key="9">
    <source>
        <dbReference type="EMBL" id="HIW83991.1"/>
    </source>
</evidence>
<dbReference type="PROSITE" id="PS00840">
    <property type="entry name" value="SUMT_2"/>
    <property type="match status" value="1"/>
</dbReference>
<dbReference type="FunFam" id="3.30.950.10:FF:000001">
    <property type="entry name" value="Siroheme synthase"/>
    <property type="match status" value="1"/>
</dbReference>